<keyword evidence="2" id="KW-1185">Reference proteome</keyword>
<evidence type="ECO:0000313" key="2">
    <source>
        <dbReference type="Proteomes" id="UP000308652"/>
    </source>
</evidence>
<organism evidence="1 2">
    <name type="scientific">Crucibulum laeve</name>
    <dbReference type="NCBI Taxonomy" id="68775"/>
    <lineage>
        <taxon>Eukaryota</taxon>
        <taxon>Fungi</taxon>
        <taxon>Dikarya</taxon>
        <taxon>Basidiomycota</taxon>
        <taxon>Agaricomycotina</taxon>
        <taxon>Agaricomycetes</taxon>
        <taxon>Agaricomycetidae</taxon>
        <taxon>Agaricales</taxon>
        <taxon>Agaricineae</taxon>
        <taxon>Nidulariaceae</taxon>
        <taxon>Crucibulum</taxon>
    </lineage>
</organism>
<name>A0A5C3LG29_9AGAR</name>
<reference evidence="1 2" key="1">
    <citation type="journal article" date="2019" name="Nat. Ecol. Evol.">
        <title>Megaphylogeny resolves global patterns of mushroom evolution.</title>
        <authorList>
            <person name="Varga T."/>
            <person name="Krizsan K."/>
            <person name="Foldi C."/>
            <person name="Dima B."/>
            <person name="Sanchez-Garcia M."/>
            <person name="Sanchez-Ramirez S."/>
            <person name="Szollosi G.J."/>
            <person name="Szarkandi J.G."/>
            <person name="Papp V."/>
            <person name="Albert L."/>
            <person name="Andreopoulos W."/>
            <person name="Angelini C."/>
            <person name="Antonin V."/>
            <person name="Barry K.W."/>
            <person name="Bougher N.L."/>
            <person name="Buchanan P."/>
            <person name="Buyck B."/>
            <person name="Bense V."/>
            <person name="Catcheside P."/>
            <person name="Chovatia M."/>
            <person name="Cooper J."/>
            <person name="Damon W."/>
            <person name="Desjardin D."/>
            <person name="Finy P."/>
            <person name="Geml J."/>
            <person name="Haridas S."/>
            <person name="Hughes K."/>
            <person name="Justo A."/>
            <person name="Karasinski D."/>
            <person name="Kautmanova I."/>
            <person name="Kiss B."/>
            <person name="Kocsube S."/>
            <person name="Kotiranta H."/>
            <person name="LaButti K.M."/>
            <person name="Lechner B.E."/>
            <person name="Liimatainen K."/>
            <person name="Lipzen A."/>
            <person name="Lukacs Z."/>
            <person name="Mihaltcheva S."/>
            <person name="Morgado L.N."/>
            <person name="Niskanen T."/>
            <person name="Noordeloos M.E."/>
            <person name="Ohm R.A."/>
            <person name="Ortiz-Santana B."/>
            <person name="Ovrebo C."/>
            <person name="Racz N."/>
            <person name="Riley R."/>
            <person name="Savchenko A."/>
            <person name="Shiryaev A."/>
            <person name="Soop K."/>
            <person name="Spirin V."/>
            <person name="Szebenyi C."/>
            <person name="Tomsovsky M."/>
            <person name="Tulloss R.E."/>
            <person name="Uehling J."/>
            <person name="Grigoriev I.V."/>
            <person name="Vagvolgyi C."/>
            <person name="Papp T."/>
            <person name="Martin F.M."/>
            <person name="Miettinen O."/>
            <person name="Hibbett D.S."/>
            <person name="Nagy L.G."/>
        </authorList>
    </citation>
    <scope>NUCLEOTIDE SEQUENCE [LARGE SCALE GENOMIC DNA]</scope>
    <source>
        <strain evidence="1 2">CBS 166.37</strain>
    </source>
</reference>
<dbReference type="AlphaFoldDB" id="A0A5C3LG29"/>
<dbReference type="EMBL" id="ML213888">
    <property type="protein sequence ID" value="TFK31133.1"/>
    <property type="molecule type" value="Genomic_DNA"/>
</dbReference>
<accession>A0A5C3LG29</accession>
<protein>
    <submittedName>
        <fullName evidence="1">Uncharacterized protein</fullName>
    </submittedName>
</protein>
<gene>
    <name evidence="1" type="ORF">BDQ12DRAFT_268365</name>
</gene>
<proteinExistence type="predicted"/>
<sequence>MSILAMSTLRPSSSSFPSRAPGVLFGYDREARPDLRGYCGSKWATVRELSVYRRNEQEYVRVRSSTGSAGSAGRLSIEVSGKCSTAPSRTSSVYSRTRLRLTKEIGGYARSSNDTVIARS</sequence>
<evidence type="ECO:0000313" key="1">
    <source>
        <dbReference type="EMBL" id="TFK31133.1"/>
    </source>
</evidence>
<dbReference type="Proteomes" id="UP000308652">
    <property type="component" value="Unassembled WGS sequence"/>
</dbReference>